<keyword evidence="1" id="KW-0472">Membrane</keyword>
<organism evidence="2 3">
    <name type="scientific">Microbaculum marinisediminis</name>
    <dbReference type="NCBI Taxonomy" id="2931392"/>
    <lineage>
        <taxon>Bacteria</taxon>
        <taxon>Pseudomonadati</taxon>
        <taxon>Pseudomonadota</taxon>
        <taxon>Alphaproteobacteria</taxon>
        <taxon>Hyphomicrobiales</taxon>
        <taxon>Tepidamorphaceae</taxon>
        <taxon>Microbaculum</taxon>
    </lineage>
</organism>
<feature type="transmembrane region" description="Helical" evidence="1">
    <location>
        <begin position="26"/>
        <end position="53"/>
    </location>
</feature>
<sequence length="291" mass="30396">MFERLSRSWDLVQASAAVLRDDKELLILPVISGFCSLMVMAAFLAPAYLTGALEAIARDSQDGGMPGAGMTAEIYVAVFLFYIVQYFVVFFFNTALVGAALLRLGGHNPTLGDALAIATARIGQIAGYAVVSATVGLLLRMIAERFGFLGRIVEAMFGLAWSVSTFLVVPIIAAHGIGPVRAVKESAALLRKTWGENLIGNGGIGLAVTVVVMPIAFIGFGAMQYLFAQPGMAPAAILVAAATVLALAAIGIFAAALGGVYSAALYLYADGGTTMRGFDRSLLEGAFTRKA</sequence>
<dbReference type="EMBL" id="JALIDZ010000005">
    <property type="protein sequence ID" value="MCT8972792.1"/>
    <property type="molecule type" value="Genomic_DNA"/>
</dbReference>
<name>A0AAW5R0U2_9HYPH</name>
<feature type="transmembrane region" description="Helical" evidence="1">
    <location>
        <begin position="155"/>
        <end position="178"/>
    </location>
</feature>
<reference evidence="2 3" key="1">
    <citation type="submission" date="2022-04" db="EMBL/GenBank/DDBJ databases">
        <authorList>
            <person name="Ye Y.-Q."/>
            <person name="Du Z.-J."/>
        </authorList>
    </citation>
    <scope>NUCLEOTIDE SEQUENCE [LARGE SCALE GENOMIC DNA]</scope>
    <source>
        <strain evidence="2 3">A6E488</strain>
    </source>
</reference>
<dbReference type="Proteomes" id="UP001320898">
    <property type="component" value="Unassembled WGS sequence"/>
</dbReference>
<comment type="caution">
    <text evidence="2">The sequence shown here is derived from an EMBL/GenBank/DDBJ whole genome shotgun (WGS) entry which is preliminary data.</text>
</comment>
<dbReference type="RefSeq" id="WP_261616366.1">
    <property type="nucleotide sequence ID" value="NZ_JALIDZ010000005.1"/>
</dbReference>
<keyword evidence="1" id="KW-1133">Transmembrane helix</keyword>
<protein>
    <submittedName>
        <fullName evidence="2">DUF6159 family protein</fullName>
    </submittedName>
</protein>
<feature type="transmembrane region" description="Helical" evidence="1">
    <location>
        <begin position="122"/>
        <end position="143"/>
    </location>
</feature>
<feature type="transmembrane region" description="Helical" evidence="1">
    <location>
        <begin position="74"/>
        <end position="102"/>
    </location>
</feature>
<evidence type="ECO:0000313" key="2">
    <source>
        <dbReference type="EMBL" id="MCT8972792.1"/>
    </source>
</evidence>
<dbReference type="InterPro" id="IPR046157">
    <property type="entry name" value="DUF6159"/>
</dbReference>
<dbReference type="Pfam" id="PF19656">
    <property type="entry name" value="DUF6159"/>
    <property type="match status" value="1"/>
</dbReference>
<keyword evidence="3" id="KW-1185">Reference proteome</keyword>
<dbReference type="AlphaFoldDB" id="A0AAW5R0U2"/>
<proteinExistence type="predicted"/>
<accession>A0AAW5R0U2</accession>
<feature type="transmembrane region" description="Helical" evidence="1">
    <location>
        <begin position="198"/>
        <end position="223"/>
    </location>
</feature>
<evidence type="ECO:0000313" key="3">
    <source>
        <dbReference type="Proteomes" id="UP001320898"/>
    </source>
</evidence>
<keyword evidence="1" id="KW-0812">Transmembrane</keyword>
<evidence type="ECO:0000256" key="1">
    <source>
        <dbReference type="SAM" id="Phobius"/>
    </source>
</evidence>
<feature type="transmembrane region" description="Helical" evidence="1">
    <location>
        <begin position="235"/>
        <end position="268"/>
    </location>
</feature>
<gene>
    <name evidence="2" type="ORF">MUB46_13075</name>
</gene>